<dbReference type="Pfam" id="PF07690">
    <property type="entry name" value="MFS_1"/>
    <property type="match status" value="1"/>
</dbReference>
<dbReference type="PANTHER" id="PTHR43124:SF3">
    <property type="entry name" value="CHLORAMPHENICOL EFFLUX PUMP RV0191"/>
    <property type="match status" value="1"/>
</dbReference>
<reference evidence="9" key="1">
    <citation type="journal article" date="2019" name="Int. J. Syst. Evol. Microbiol.">
        <title>The Global Catalogue of Microorganisms (GCM) 10K type strain sequencing project: providing services to taxonomists for standard genome sequencing and annotation.</title>
        <authorList>
            <consortium name="The Broad Institute Genomics Platform"/>
            <consortium name="The Broad Institute Genome Sequencing Center for Infectious Disease"/>
            <person name="Wu L."/>
            <person name="Ma J."/>
        </authorList>
    </citation>
    <scope>NUCLEOTIDE SEQUENCE [LARGE SCALE GENOMIC DNA]</scope>
    <source>
        <strain evidence="9">JCM 3369</strain>
    </source>
</reference>
<feature type="transmembrane region" description="Helical" evidence="6">
    <location>
        <begin position="293"/>
        <end position="311"/>
    </location>
</feature>
<evidence type="ECO:0000259" key="7">
    <source>
        <dbReference type="PROSITE" id="PS50850"/>
    </source>
</evidence>
<feature type="transmembrane region" description="Helical" evidence="6">
    <location>
        <begin position="360"/>
        <end position="379"/>
    </location>
</feature>
<dbReference type="InterPro" id="IPR036259">
    <property type="entry name" value="MFS_trans_sf"/>
</dbReference>
<name>A0ABV9DAF7_9MICO</name>
<sequence>MPIAILALALGAFGIGTTEFVMMGMLPNVAGDLGVDVPTAGQYISGYALGVVVGAPLLTALTVRLARRWTLVGLLVLFTVGNLLSALAPTHETLLATRFLSGLPHGAFFGVAVLVAAALVDPQRRGRAMATVMLGLTLANVVGVPVGTFVAQSVGWRWTFAVVAFIGLAATLAVAALAPRDDAGSSATGSLRAELASFARPQVLLTLAVVVFGMGGLFAAYSYVAPMLTDVSGLQESAVPWVLVVVGVGMTVGSVVGGRLADRSTLGTLAGGIVLVIAVLAGLAALLHSAPAAIALLFLLGFASLGMGPAIQMRIIEQAGGAPTMVSAGVQSAFNMANTIGAWLGGLVIAAGAGLRAPNLVGAGLAVVGLAFLACSALLEVRQRRAAGAAGAGPVDEDARVPVPA</sequence>
<evidence type="ECO:0000256" key="4">
    <source>
        <dbReference type="ARBA" id="ARBA00022989"/>
    </source>
</evidence>
<keyword evidence="3 6" id="KW-0812">Transmembrane</keyword>
<keyword evidence="5 6" id="KW-0472">Membrane</keyword>
<comment type="subcellular location">
    <subcellularLocation>
        <location evidence="1">Cell membrane</location>
        <topology evidence="1">Multi-pass membrane protein</topology>
    </subcellularLocation>
</comment>
<comment type="caution">
    <text evidence="8">The sequence shown here is derived from an EMBL/GenBank/DDBJ whole genome shotgun (WGS) entry which is preliminary data.</text>
</comment>
<dbReference type="Proteomes" id="UP001595955">
    <property type="component" value="Unassembled WGS sequence"/>
</dbReference>
<dbReference type="SUPFAM" id="SSF103473">
    <property type="entry name" value="MFS general substrate transporter"/>
    <property type="match status" value="1"/>
</dbReference>
<dbReference type="CDD" id="cd17324">
    <property type="entry name" value="MFS_NepI_like"/>
    <property type="match status" value="1"/>
</dbReference>
<evidence type="ECO:0000256" key="2">
    <source>
        <dbReference type="ARBA" id="ARBA00022475"/>
    </source>
</evidence>
<evidence type="ECO:0000313" key="8">
    <source>
        <dbReference type="EMBL" id="MFC4555766.1"/>
    </source>
</evidence>
<dbReference type="InterPro" id="IPR011701">
    <property type="entry name" value="MFS"/>
</dbReference>
<feature type="transmembrane region" description="Helical" evidence="6">
    <location>
        <begin position="268"/>
        <end position="287"/>
    </location>
</feature>
<dbReference type="EMBL" id="JBHSGF010000007">
    <property type="protein sequence ID" value="MFC4555766.1"/>
    <property type="molecule type" value="Genomic_DNA"/>
</dbReference>
<dbReference type="PROSITE" id="PS50850">
    <property type="entry name" value="MFS"/>
    <property type="match status" value="1"/>
</dbReference>
<organism evidence="8 9">
    <name type="scientific">Georgenia faecalis</name>
    <dbReference type="NCBI Taxonomy" id="2483799"/>
    <lineage>
        <taxon>Bacteria</taxon>
        <taxon>Bacillati</taxon>
        <taxon>Actinomycetota</taxon>
        <taxon>Actinomycetes</taxon>
        <taxon>Micrococcales</taxon>
        <taxon>Bogoriellaceae</taxon>
        <taxon>Georgenia</taxon>
    </lineage>
</organism>
<evidence type="ECO:0000256" key="6">
    <source>
        <dbReference type="SAM" id="Phobius"/>
    </source>
</evidence>
<feature type="transmembrane region" description="Helical" evidence="6">
    <location>
        <begin position="132"/>
        <end position="152"/>
    </location>
</feature>
<accession>A0ABV9DAF7</accession>
<proteinExistence type="predicted"/>
<feature type="domain" description="Major facilitator superfamily (MFS) profile" evidence="7">
    <location>
        <begin position="4"/>
        <end position="386"/>
    </location>
</feature>
<evidence type="ECO:0000256" key="3">
    <source>
        <dbReference type="ARBA" id="ARBA00022692"/>
    </source>
</evidence>
<dbReference type="InterPro" id="IPR050189">
    <property type="entry name" value="MFS_Efflux_Transporters"/>
</dbReference>
<dbReference type="PANTHER" id="PTHR43124">
    <property type="entry name" value="PURINE EFFLUX PUMP PBUE"/>
    <property type="match status" value="1"/>
</dbReference>
<feature type="transmembrane region" description="Helical" evidence="6">
    <location>
        <begin position="332"/>
        <end position="354"/>
    </location>
</feature>
<dbReference type="Gene3D" id="1.20.1250.20">
    <property type="entry name" value="MFS general substrate transporter like domains"/>
    <property type="match status" value="2"/>
</dbReference>
<feature type="transmembrane region" description="Helical" evidence="6">
    <location>
        <begin position="69"/>
        <end position="87"/>
    </location>
</feature>
<evidence type="ECO:0000256" key="1">
    <source>
        <dbReference type="ARBA" id="ARBA00004651"/>
    </source>
</evidence>
<keyword evidence="9" id="KW-1185">Reference proteome</keyword>
<keyword evidence="2" id="KW-1003">Cell membrane</keyword>
<feature type="transmembrane region" description="Helical" evidence="6">
    <location>
        <begin position="41"/>
        <end position="62"/>
    </location>
</feature>
<gene>
    <name evidence="8" type="ORF">ACFO3F_10960</name>
</gene>
<protein>
    <submittedName>
        <fullName evidence="8">MFS transporter</fullName>
    </submittedName>
</protein>
<evidence type="ECO:0000256" key="5">
    <source>
        <dbReference type="ARBA" id="ARBA00023136"/>
    </source>
</evidence>
<keyword evidence="4 6" id="KW-1133">Transmembrane helix</keyword>
<feature type="transmembrane region" description="Helical" evidence="6">
    <location>
        <begin position="99"/>
        <end position="120"/>
    </location>
</feature>
<feature type="transmembrane region" description="Helical" evidence="6">
    <location>
        <begin position="241"/>
        <end position="261"/>
    </location>
</feature>
<dbReference type="InterPro" id="IPR020846">
    <property type="entry name" value="MFS_dom"/>
</dbReference>
<feature type="transmembrane region" description="Helical" evidence="6">
    <location>
        <begin position="198"/>
        <end position="221"/>
    </location>
</feature>
<evidence type="ECO:0000313" key="9">
    <source>
        <dbReference type="Proteomes" id="UP001595955"/>
    </source>
</evidence>
<dbReference type="RefSeq" id="WP_122824323.1">
    <property type="nucleotide sequence ID" value="NZ_CP033325.1"/>
</dbReference>
<feature type="transmembrane region" description="Helical" evidence="6">
    <location>
        <begin position="158"/>
        <end position="178"/>
    </location>
</feature>